<dbReference type="AlphaFoldDB" id="A0AB36J343"/>
<feature type="domain" description="Tail spike" evidence="1">
    <location>
        <begin position="106"/>
        <end position="348"/>
    </location>
</feature>
<proteinExistence type="predicted"/>
<gene>
    <name evidence="2" type="ORF">BSK47_30450</name>
</gene>
<comment type="caution">
    <text evidence="2">The sequence shown here is derived from an EMBL/GenBank/DDBJ whole genome shotgun (WGS) entry which is preliminary data.</text>
</comment>
<evidence type="ECO:0000259" key="1">
    <source>
        <dbReference type="Pfam" id="PF06605"/>
    </source>
</evidence>
<dbReference type="NCBIfam" id="TIGR01665">
    <property type="entry name" value="put_anti_recept"/>
    <property type="match status" value="1"/>
</dbReference>
<reference evidence="2 3" key="1">
    <citation type="submission" date="2016-10" db="EMBL/GenBank/DDBJ databases">
        <title>Paenibacillus species isolates.</title>
        <authorList>
            <person name="Beno S.M."/>
        </authorList>
    </citation>
    <scope>NUCLEOTIDE SEQUENCE [LARGE SCALE GENOMIC DNA]</scope>
    <source>
        <strain evidence="2 3">FSL H7-0918</strain>
    </source>
</reference>
<dbReference type="InterPro" id="IPR007119">
    <property type="entry name" value="Phage_tail_spike_N"/>
</dbReference>
<dbReference type="InterPro" id="IPR010572">
    <property type="entry name" value="Tail_dom"/>
</dbReference>
<evidence type="ECO:0000313" key="2">
    <source>
        <dbReference type="EMBL" id="OME10559.1"/>
    </source>
</evidence>
<dbReference type="Gene3D" id="3.55.50.40">
    <property type="match status" value="1"/>
</dbReference>
<name>A0AB36J343_9BACL</name>
<protein>
    <recommendedName>
        <fullName evidence="1">Tail spike domain-containing protein</fullName>
    </recommendedName>
</protein>
<sequence length="725" mass="79503">MKRVGILNDSYDIQRKRRINSDYEISFLVPMNSEDYQEKLLIKGHVKDERGQFYVVNSRSRVREDRKLTASIMCTHVMFKLTDFKFPYSLYIDEAYGVPISRLTNLITEATGGRFTFSIDDTFDLHDVKDFGQGNCLQALNKIVEMYGCEIEPDNFVIHLKKRIGRDNGLQYRIKKNIISDQFKDDSSSLVTRLFCQMKDGRTWIGESASILTNEERALLEVVPGAIVNGVLQVNYLISPYASTWASNSVPYFDGEIIEQDIESVSDLLEVSRKTLREKEIPTFEVTADGADLFKIDKEEPKPNLGDTAYCYDPDMEMKNLKARITELTEYPFTKEKHAQATIANVMLRDYDDIIADLDKSKKLVDNLYSNGRIRTELFEAGAKQVITDINNSKTELIYPEDGGILAREKTNPLRQVRLTSAGLGISTDGWQTVRSAVTAGGVLAETVIGQFGSFVSMLIGTGNAVTQINTNGIAAGHANFTEAPFRVDMAGNLVANKLTANYASIANSNFSGGAIVGSSINVGNGKFVVNSSGSVYAADGTFQGTINAKGGSFEGTIYAGGEIVGGIITGALLRTSAIGERVEMSSGGLRSYDSNGVKRVTISNDGLHKYSGIGFWSPSGIERAGMYAEEYLSFLYAQGPLQILSFGDRVFFAGSVDFSSANVYGLKIPSIENLQSTLDGLQIALGSKAEKSQAGYNLAFDNTSRNLKMFSNTGALLAQVNIPS</sequence>
<evidence type="ECO:0000313" key="3">
    <source>
        <dbReference type="Proteomes" id="UP000187323"/>
    </source>
</evidence>
<dbReference type="Proteomes" id="UP000187323">
    <property type="component" value="Unassembled WGS sequence"/>
</dbReference>
<organism evidence="2 3">
    <name type="scientific">Paenibacillus odorifer</name>
    <dbReference type="NCBI Taxonomy" id="189426"/>
    <lineage>
        <taxon>Bacteria</taxon>
        <taxon>Bacillati</taxon>
        <taxon>Bacillota</taxon>
        <taxon>Bacilli</taxon>
        <taxon>Bacillales</taxon>
        <taxon>Paenibacillaceae</taxon>
        <taxon>Paenibacillus</taxon>
    </lineage>
</organism>
<dbReference type="Pfam" id="PF06605">
    <property type="entry name" value="Prophage_tail"/>
    <property type="match status" value="1"/>
</dbReference>
<accession>A0AB36J343</accession>
<dbReference type="EMBL" id="MPTO01000047">
    <property type="protein sequence ID" value="OME10559.1"/>
    <property type="molecule type" value="Genomic_DNA"/>
</dbReference>